<dbReference type="InterPro" id="IPR006151">
    <property type="entry name" value="Shikm_DH/Glu-tRNA_Rdtase"/>
</dbReference>
<dbReference type="Pfam" id="PF01487">
    <property type="entry name" value="DHquinase_I"/>
    <property type="match status" value="1"/>
</dbReference>
<evidence type="ECO:0000313" key="8">
    <source>
        <dbReference type="Proteomes" id="UP000254866"/>
    </source>
</evidence>
<dbReference type="OrthoDB" id="4415835at2759"/>
<dbReference type="Pfam" id="PF01202">
    <property type="entry name" value="SKI"/>
    <property type="match status" value="1"/>
</dbReference>
<dbReference type="Gene3D" id="3.40.50.300">
    <property type="entry name" value="P-loop containing nucleotide triphosphate hydrolases"/>
    <property type="match status" value="1"/>
</dbReference>
<evidence type="ECO:0000259" key="4">
    <source>
        <dbReference type="Pfam" id="PF01488"/>
    </source>
</evidence>
<dbReference type="InterPro" id="IPR001381">
    <property type="entry name" value="DHquinase_I"/>
</dbReference>
<dbReference type="STRING" id="2656787.A0A370TBQ6"/>
<comment type="caution">
    <text evidence="7">The sequence shown here is derived from an EMBL/GenBank/DDBJ whole genome shotgun (WGS) entry which is preliminary data.</text>
</comment>
<dbReference type="InterPro" id="IPR041121">
    <property type="entry name" value="SDH_C"/>
</dbReference>
<dbReference type="FunFam" id="3.40.50.720:FF:000386">
    <property type="entry name" value="Quinate repressor protein"/>
    <property type="match status" value="1"/>
</dbReference>
<reference evidence="7 8" key="1">
    <citation type="journal article" date="2018" name="IMA Fungus">
        <title>IMA Genome-F 9: Draft genome sequence of Annulohypoxylon stygium, Aspergillus mulundensis, Berkeleyomyces basicola (syn. Thielaviopsis basicola), Ceratocystis smalleyi, two Cercospora beticola strains, Coleophoma cylindrospora, Fusarium fracticaudum, Phialophora cf. hyalina, and Morchella septimelata.</title>
        <authorList>
            <person name="Wingfield B.D."/>
            <person name="Bills G.F."/>
            <person name="Dong Y."/>
            <person name="Huang W."/>
            <person name="Nel W.J."/>
            <person name="Swalarsk-Parry B.S."/>
            <person name="Vaghefi N."/>
            <person name="Wilken P.M."/>
            <person name="An Z."/>
            <person name="de Beer Z.W."/>
            <person name="De Vos L."/>
            <person name="Chen L."/>
            <person name="Duong T.A."/>
            <person name="Gao Y."/>
            <person name="Hammerbacher A."/>
            <person name="Kikkert J.R."/>
            <person name="Li Y."/>
            <person name="Li H."/>
            <person name="Li K."/>
            <person name="Li Q."/>
            <person name="Liu X."/>
            <person name="Ma X."/>
            <person name="Naidoo K."/>
            <person name="Pethybridge S.J."/>
            <person name="Sun J."/>
            <person name="Steenkamp E.T."/>
            <person name="van der Nest M.A."/>
            <person name="van Wyk S."/>
            <person name="Wingfield M.J."/>
            <person name="Xiong C."/>
            <person name="Yue Q."/>
            <person name="Zhang X."/>
        </authorList>
    </citation>
    <scope>NUCLEOTIDE SEQUENCE [LARGE SCALE GENOMIC DNA]</scope>
    <source>
        <strain evidence="7 8">BP 5553</strain>
    </source>
</reference>
<dbReference type="GO" id="GO:0004764">
    <property type="term" value="F:shikimate 3-dehydrogenase (NADP+) activity"/>
    <property type="evidence" value="ECO:0007669"/>
    <property type="project" value="InterPro"/>
</dbReference>
<evidence type="ECO:0000256" key="1">
    <source>
        <dbReference type="ARBA" id="ARBA00006477"/>
    </source>
</evidence>
<feature type="domain" description="SDH C-terminal" evidence="6">
    <location>
        <begin position="770"/>
        <end position="796"/>
    </location>
</feature>
<dbReference type="InterPro" id="IPR013785">
    <property type="entry name" value="Aldolase_TIM"/>
</dbReference>
<comment type="similarity">
    <text evidence="1">In the 2nd section; belongs to the type-I 3-dehydroquinase family.</text>
</comment>
<dbReference type="Gene3D" id="3.40.50.720">
    <property type="entry name" value="NAD(P)-binding Rossmann-like Domain"/>
    <property type="match status" value="1"/>
</dbReference>
<dbReference type="Pfam" id="PF08501">
    <property type="entry name" value="Shikimate_dh_N"/>
    <property type="match status" value="1"/>
</dbReference>
<dbReference type="GO" id="GO:0009423">
    <property type="term" value="P:chorismate biosynthetic process"/>
    <property type="evidence" value="ECO:0007669"/>
    <property type="project" value="TreeGrafter"/>
</dbReference>
<dbReference type="SUPFAM" id="SSF51735">
    <property type="entry name" value="NAD(P)-binding Rossmann-fold domains"/>
    <property type="match status" value="1"/>
</dbReference>
<feature type="domain" description="Quinate/shikimate 5-dehydrogenase/glutamyl-tRNA reductase" evidence="4">
    <location>
        <begin position="628"/>
        <end position="674"/>
    </location>
</feature>
<dbReference type="InterPro" id="IPR036291">
    <property type="entry name" value="NAD(P)-bd_dom_sf"/>
</dbReference>
<dbReference type="SUPFAM" id="SSF51569">
    <property type="entry name" value="Aldolase"/>
    <property type="match status" value="1"/>
</dbReference>
<feature type="region of interest" description="Disordered" evidence="3">
    <location>
        <begin position="1"/>
        <end position="29"/>
    </location>
</feature>
<dbReference type="InterPro" id="IPR046346">
    <property type="entry name" value="Aminoacid_DH-like_N_sf"/>
</dbReference>
<dbReference type="Proteomes" id="UP000254866">
    <property type="component" value="Unassembled WGS sequence"/>
</dbReference>
<dbReference type="InterPro" id="IPR027417">
    <property type="entry name" value="P-loop_NTPase"/>
</dbReference>
<gene>
    <name evidence="7" type="ORF">BP5553_09691</name>
</gene>
<dbReference type="RefSeq" id="XP_031865613.1">
    <property type="nucleotide sequence ID" value="XM_032018314.1"/>
</dbReference>
<protein>
    <submittedName>
        <fullName evidence="7">NAD(P)-binding Rossmann-fold containing protein</fullName>
    </submittedName>
</protein>
<feature type="domain" description="Shikimate dehydrogenase substrate binding N-terminal" evidence="5">
    <location>
        <begin position="487"/>
        <end position="565"/>
    </location>
</feature>
<dbReference type="GO" id="GO:0003855">
    <property type="term" value="F:3-dehydroquinate dehydratase activity"/>
    <property type="evidence" value="ECO:0007669"/>
    <property type="project" value="InterPro"/>
</dbReference>
<evidence type="ECO:0000259" key="6">
    <source>
        <dbReference type="Pfam" id="PF18317"/>
    </source>
</evidence>
<dbReference type="AlphaFoldDB" id="A0A370TBQ6"/>
<dbReference type="GeneID" id="43602540"/>
<dbReference type="CDD" id="cd00502">
    <property type="entry name" value="DHQase_I"/>
    <property type="match status" value="1"/>
</dbReference>
<proteinExistence type="inferred from homology"/>
<dbReference type="PANTHER" id="PTHR21090">
    <property type="entry name" value="AROM/DEHYDROQUINATE SYNTHASE"/>
    <property type="match status" value="1"/>
</dbReference>
<organism evidence="7 8">
    <name type="scientific">Venustampulla echinocandica</name>
    <dbReference type="NCBI Taxonomy" id="2656787"/>
    <lineage>
        <taxon>Eukaryota</taxon>
        <taxon>Fungi</taxon>
        <taxon>Dikarya</taxon>
        <taxon>Ascomycota</taxon>
        <taxon>Pezizomycotina</taxon>
        <taxon>Leotiomycetes</taxon>
        <taxon>Helotiales</taxon>
        <taxon>Pleuroascaceae</taxon>
        <taxon>Venustampulla</taxon>
    </lineage>
</organism>
<evidence type="ECO:0000256" key="3">
    <source>
        <dbReference type="SAM" id="MobiDB-lite"/>
    </source>
</evidence>
<name>A0A370TBQ6_9HELO</name>
<keyword evidence="8" id="KW-1185">Reference proteome</keyword>
<evidence type="ECO:0000313" key="7">
    <source>
        <dbReference type="EMBL" id="RDL31482.1"/>
    </source>
</evidence>
<dbReference type="Pfam" id="PF18317">
    <property type="entry name" value="SDH_C"/>
    <property type="match status" value="1"/>
</dbReference>
<comment type="similarity">
    <text evidence="2">In the N-terminal section; belongs to the shikimate kinase family.</text>
</comment>
<dbReference type="Gene3D" id="3.40.50.10860">
    <property type="entry name" value="Leucine Dehydrogenase, chain A, domain 1"/>
    <property type="match status" value="1"/>
</dbReference>
<feature type="compositionally biased region" description="Low complexity" evidence="3">
    <location>
        <begin position="7"/>
        <end position="29"/>
    </location>
</feature>
<dbReference type="SUPFAM" id="SSF53223">
    <property type="entry name" value="Aminoacid dehydrogenase-like, N-terminal domain"/>
    <property type="match status" value="1"/>
</dbReference>
<dbReference type="PANTHER" id="PTHR21090:SF17">
    <property type="entry name" value="QUINATE REPRESSOR PROTEIN"/>
    <property type="match status" value="1"/>
</dbReference>
<dbReference type="GO" id="GO:0003866">
    <property type="term" value="F:3-phosphoshikimate 1-carboxyvinyltransferase activity"/>
    <property type="evidence" value="ECO:0007669"/>
    <property type="project" value="TreeGrafter"/>
</dbReference>
<dbReference type="Pfam" id="PF01488">
    <property type="entry name" value="Shikimate_DH"/>
    <property type="match status" value="1"/>
</dbReference>
<dbReference type="SUPFAM" id="SSF52540">
    <property type="entry name" value="P-loop containing nucleoside triphosphate hydrolases"/>
    <property type="match status" value="1"/>
</dbReference>
<dbReference type="EMBL" id="NPIC01000012">
    <property type="protein sequence ID" value="RDL31482.1"/>
    <property type="molecule type" value="Genomic_DNA"/>
</dbReference>
<evidence type="ECO:0000256" key="2">
    <source>
        <dbReference type="ARBA" id="ARBA00009349"/>
    </source>
</evidence>
<accession>A0A370TBQ6</accession>
<dbReference type="Gene3D" id="3.20.20.70">
    <property type="entry name" value="Aldolase class I"/>
    <property type="match status" value="1"/>
</dbReference>
<dbReference type="CDD" id="cd01065">
    <property type="entry name" value="NAD_bind_Shikimate_DH"/>
    <property type="match status" value="1"/>
</dbReference>
<sequence length="807" mass="89980">MVAETQLEPPLLDSSLGLSSTSRPQSPSTRQFLPEASIVLIGSRGAGKRTLGFIGATHLGRRLITEDHYFQATTGVSRGGFLQQHGTRAFYRRNIEVLKQMLDQHRSGCIIECGMGSLSSPAHKALREYSKTNPVIYITRARHRIRSLLRLGDDEALRLEAADLSHRACSNLEYYNLYDPCCDGIDTPPENGLGNVSSRLKYVKEDFCYFLDFLTGQGLIRNSFESPFSIAALPPECRSHTYALSLRLSTIPDLDLVELEAGADAVQLKIDIWDPDLQTVIAKQVATIRRKLGVPIIFHVEDYALNDLSLSVEQKQTAYFELLECGLRFGVEYIVVDLRYPSDLIAHIVDCSGPTKVIGHHLAKEENSWEWNDESYMIQYRRAKSLRCDMVRFVRATSKASDNDAVESFVAKIKSIPDHLPIIAYNLGENGRLSLIANQIFTPVTHPLMRSTVSKAQIRQFLPTAAEALQALYQSSILDPLHFYHLGAIVFYSLSPVMHAAAYRVCGMNNDFQSLEVSSLEDIRQLCQDPNFGGAAITQPFKVQILSHIAAKSYHAKAIGAVNTLLPLRMLPNNKFPDGSIQSLLDHANQRGKAGPVTGYYGDNTDFIGILTCLRRNISPRNVVQPSKTTGLVIGAGGMARAAVYAMIQLGCRKIFIYNRTVEHAEVVASHFNSWAAGLSKDGKVVHVLRSILDDWPAGFRQPTIITSCVPARSIGDEPAANFEMPIQWLGSPTGGIVVELSYLPLETPLIKQIRLFREETKQAWVIVNGLEVLPEQAIAQFELMTGRKAPKRRMRLEVQQHYRRYE</sequence>
<dbReference type="InterPro" id="IPR031322">
    <property type="entry name" value="Shikimate/glucono_kinase"/>
</dbReference>
<dbReference type="InterPro" id="IPR013708">
    <property type="entry name" value="Shikimate_DH-bd_N"/>
</dbReference>
<evidence type="ECO:0000259" key="5">
    <source>
        <dbReference type="Pfam" id="PF08501"/>
    </source>
</evidence>